<reference evidence="1" key="1">
    <citation type="submission" date="2014-02" db="EMBL/GenBank/DDBJ databases">
        <authorList>
            <person name="Genoscope - CEA"/>
        </authorList>
    </citation>
    <scope>NUCLEOTIDE SEQUENCE</scope>
    <source>
        <strain evidence="1">LS3</strain>
    </source>
</reference>
<gene>
    <name evidence="1" type="ORF">GNLVRS02_ARAD1A13134g</name>
</gene>
<protein>
    <submittedName>
        <fullName evidence="1">ARAD1A13134p</fullName>
    </submittedName>
</protein>
<dbReference type="AlphaFoldDB" id="A0A060T342"/>
<evidence type="ECO:0000313" key="1">
    <source>
        <dbReference type="EMBL" id="CDP33606.1"/>
    </source>
</evidence>
<accession>A0A060T342</accession>
<sequence length="90" mass="10408">MMTVTDSIPTMALTHLLQVIQLESKTPVAYAVSHKKVRSKWPETCPDRYFSRKLTNITSTVGCYYIYTYSCYPIHLIHFIRIMDVSKFGA</sequence>
<dbReference type="EMBL" id="HG937691">
    <property type="protein sequence ID" value="CDP33606.1"/>
    <property type="molecule type" value="Genomic_DNA"/>
</dbReference>
<proteinExistence type="predicted"/>
<name>A0A060T342_BLAAD</name>
<organism evidence="1">
    <name type="scientific">Blastobotrys adeninivorans</name>
    <name type="common">Yeast</name>
    <name type="synonym">Arxula adeninivorans</name>
    <dbReference type="NCBI Taxonomy" id="409370"/>
    <lineage>
        <taxon>Eukaryota</taxon>
        <taxon>Fungi</taxon>
        <taxon>Dikarya</taxon>
        <taxon>Ascomycota</taxon>
        <taxon>Saccharomycotina</taxon>
        <taxon>Dipodascomycetes</taxon>
        <taxon>Dipodascales</taxon>
        <taxon>Trichomonascaceae</taxon>
        <taxon>Blastobotrys</taxon>
    </lineage>
</organism>
<reference evidence="1" key="2">
    <citation type="submission" date="2014-06" db="EMBL/GenBank/DDBJ databases">
        <title>The complete genome of Blastobotrys (Arxula) adeninivorans LS3 - a yeast of biotechnological interest.</title>
        <authorList>
            <person name="Kunze G."/>
            <person name="Gaillardin C."/>
            <person name="Czernicka M."/>
            <person name="Durrens P."/>
            <person name="Martin T."/>
            <person name="Boer E."/>
            <person name="Gabaldon T."/>
            <person name="Cruz J."/>
            <person name="Talla E."/>
            <person name="Marck C."/>
            <person name="Goffeau A."/>
            <person name="Barbe V."/>
            <person name="Baret P."/>
            <person name="Baronian K."/>
            <person name="Beier S."/>
            <person name="Bleykasten C."/>
            <person name="Bode R."/>
            <person name="Casaregola S."/>
            <person name="Despons L."/>
            <person name="Fairhead C."/>
            <person name="Giersberg M."/>
            <person name="Gierski P."/>
            <person name="Hahnel U."/>
            <person name="Hartmann A."/>
            <person name="Jankowska D."/>
            <person name="Jubin C."/>
            <person name="Jung P."/>
            <person name="Lafontaine I."/>
            <person name="Leh-Louis V."/>
            <person name="Lemaire M."/>
            <person name="Marcet-Houben M."/>
            <person name="Mascher M."/>
            <person name="Morel G."/>
            <person name="Richard G.-F."/>
            <person name="Riechen J."/>
            <person name="Sacerdot C."/>
            <person name="Sarkar A."/>
            <person name="Savel G."/>
            <person name="Schacherer J."/>
            <person name="Sherman D."/>
            <person name="Straub M.-L."/>
            <person name="Stein N."/>
            <person name="Thierry A."/>
            <person name="Trautwein-Schult A."/>
            <person name="Westhof E."/>
            <person name="Worch S."/>
            <person name="Dujon B."/>
            <person name="Souciet J.-L."/>
            <person name="Wincker P."/>
            <person name="Scholz U."/>
            <person name="Neuveglise N."/>
        </authorList>
    </citation>
    <scope>NUCLEOTIDE SEQUENCE</scope>
    <source>
        <strain evidence="1">LS3</strain>
    </source>
</reference>